<sequence length="185" mass="21716">MPVIQGFAYFAKKLDYDLVDTARNSCITDQLAAPGPTGVVYQLRPKPILFAIPGLLKAELVEDKQELIICRLSVLGWLFNFYPLRQLGKRKPKDQHREKNKRKKKGFGWKPSRNQINALLKAITLKELRIDLDTGNWVTNAKLYPVFWWMNRIKGEWQVNFEHHNAIRLRLRTQPYRLIKAMFNP</sequence>
<dbReference type="Proteomes" id="UP000239800">
    <property type="component" value="Unassembled WGS sequence"/>
</dbReference>
<evidence type="ECO:0000313" key="2">
    <source>
        <dbReference type="EMBL" id="PQB04405.1"/>
    </source>
</evidence>
<proteinExistence type="predicted"/>
<feature type="region of interest" description="Disordered" evidence="1">
    <location>
        <begin position="90"/>
        <end position="110"/>
    </location>
</feature>
<feature type="compositionally biased region" description="Basic residues" evidence="1">
    <location>
        <begin position="90"/>
        <end position="107"/>
    </location>
</feature>
<comment type="caution">
    <text evidence="2">The sequence shown here is derived from an EMBL/GenBank/DDBJ whole genome shotgun (WGS) entry which is preliminary data.</text>
</comment>
<organism evidence="2 3">
    <name type="scientific">Aureitalea marina</name>
    <dbReference type="NCBI Taxonomy" id="930804"/>
    <lineage>
        <taxon>Bacteria</taxon>
        <taxon>Pseudomonadati</taxon>
        <taxon>Bacteroidota</taxon>
        <taxon>Flavobacteriia</taxon>
        <taxon>Flavobacteriales</taxon>
        <taxon>Flavobacteriaceae</taxon>
        <taxon>Aureitalea</taxon>
    </lineage>
</organism>
<reference evidence="2 3" key="1">
    <citation type="submission" date="2016-11" db="EMBL/GenBank/DDBJ databases">
        <title>Trade-off between light-utilization and light-protection in marine flavobacteria.</title>
        <authorList>
            <person name="Kumagai Y."/>
        </authorList>
    </citation>
    <scope>NUCLEOTIDE SEQUENCE [LARGE SCALE GENOMIC DNA]</scope>
    <source>
        <strain evidence="2 3">NBRC 107741</strain>
    </source>
</reference>
<dbReference type="AlphaFoldDB" id="A0A2S7KP59"/>
<gene>
    <name evidence="2" type="ORF">BST85_05460</name>
</gene>
<evidence type="ECO:0000313" key="3">
    <source>
        <dbReference type="Proteomes" id="UP000239800"/>
    </source>
</evidence>
<protein>
    <submittedName>
        <fullName evidence="2">Uncharacterized protein</fullName>
    </submittedName>
</protein>
<dbReference type="EMBL" id="MQUB01000001">
    <property type="protein sequence ID" value="PQB04405.1"/>
    <property type="molecule type" value="Genomic_DNA"/>
</dbReference>
<keyword evidence="3" id="KW-1185">Reference proteome</keyword>
<evidence type="ECO:0000256" key="1">
    <source>
        <dbReference type="SAM" id="MobiDB-lite"/>
    </source>
</evidence>
<name>A0A2S7KP59_9FLAO</name>
<accession>A0A2S7KP59</accession>